<accession>A0A372DN58</accession>
<evidence type="ECO:0000313" key="2">
    <source>
        <dbReference type="Proteomes" id="UP000262917"/>
    </source>
</evidence>
<dbReference type="EMBL" id="QVPD01000005">
    <property type="protein sequence ID" value="RFP60934.1"/>
    <property type="molecule type" value="Genomic_DNA"/>
</dbReference>
<dbReference type="OrthoDB" id="5573309at2"/>
<proteinExistence type="predicted"/>
<dbReference type="Proteomes" id="UP000262917">
    <property type="component" value="Unassembled WGS sequence"/>
</dbReference>
<dbReference type="RefSeq" id="WP_117202544.1">
    <property type="nucleotide sequence ID" value="NZ_JBHTBK010000002.1"/>
</dbReference>
<gene>
    <name evidence="1" type="ORF">D0Y53_06760</name>
</gene>
<keyword evidence="2" id="KW-1185">Reference proteome</keyword>
<reference evidence="1 2" key="1">
    <citation type="submission" date="2018-08" db="EMBL/GenBank/DDBJ databases">
        <title>Lysobacter weifangensis sp. nov., a new member of the family 'Xanthomonadaceae', isolated from soil in a farmland.</title>
        <authorList>
            <person name="Zhao H."/>
        </authorList>
    </citation>
    <scope>NUCLEOTIDE SEQUENCE [LARGE SCALE GENOMIC DNA]</scope>
    <source>
        <strain evidence="1 2">WF-2</strain>
    </source>
</reference>
<evidence type="ECO:0000313" key="1">
    <source>
        <dbReference type="EMBL" id="RFP60934.1"/>
    </source>
</evidence>
<sequence length="155" mass="16873">MSQNLISLSFDPAQLTAIDKALEQLESACAELIALDPDARRNLYKMGDKSEAFCRQALTLLAQNPQVVPPSLGLAEAQADLAAIDQLRPRLARLQRLTERMTDTETALGSDVISTALQGYALLKVAGKNQGLEGLRESLSARFKGRRRQPEAEPA</sequence>
<dbReference type="AlphaFoldDB" id="A0A372DN58"/>
<name>A0A372DN58_9GAMM</name>
<organism evidence="1 2">
    <name type="scientific">Cognatiluteimonas weifangensis</name>
    <dbReference type="NCBI Taxonomy" id="2303539"/>
    <lineage>
        <taxon>Bacteria</taxon>
        <taxon>Pseudomonadati</taxon>
        <taxon>Pseudomonadota</taxon>
        <taxon>Gammaproteobacteria</taxon>
        <taxon>Lysobacterales</taxon>
        <taxon>Lysobacteraceae</taxon>
        <taxon>Cognatiluteimonas</taxon>
    </lineage>
</organism>
<comment type="caution">
    <text evidence="1">The sequence shown here is derived from an EMBL/GenBank/DDBJ whole genome shotgun (WGS) entry which is preliminary data.</text>
</comment>
<protein>
    <submittedName>
        <fullName evidence="1">Uncharacterized protein</fullName>
    </submittedName>
</protein>